<dbReference type="RefSeq" id="WP_304419787.1">
    <property type="nucleotide sequence ID" value="NZ_JANCMU010000001.1"/>
</dbReference>
<dbReference type="EMBL" id="JANCMU010000001">
    <property type="protein sequence ID" value="MDG4945065.1"/>
    <property type="molecule type" value="Genomic_DNA"/>
</dbReference>
<proteinExistence type="predicted"/>
<dbReference type="NCBIfam" id="NF041635">
    <property type="entry name" value="STM3941_fam"/>
    <property type="match status" value="1"/>
</dbReference>
<keyword evidence="3" id="KW-1185">Reference proteome</keyword>
<dbReference type="InterPro" id="IPR048136">
    <property type="entry name" value="STM3941-like"/>
</dbReference>
<keyword evidence="1" id="KW-0812">Transmembrane</keyword>
<dbReference type="AlphaFoldDB" id="A0A9X4MYL7"/>
<evidence type="ECO:0000313" key="3">
    <source>
        <dbReference type="Proteomes" id="UP001152599"/>
    </source>
</evidence>
<gene>
    <name evidence="2" type="ORF">NMK71_01440</name>
</gene>
<organism evidence="2 3">
    <name type="scientific">Profundicola chukchiensis</name>
    <dbReference type="NCBI Taxonomy" id="2961959"/>
    <lineage>
        <taxon>Bacteria</taxon>
        <taxon>Pseudomonadati</taxon>
        <taxon>Bacteroidota</taxon>
        <taxon>Flavobacteriia</taxon>
        <taxon>Flavobacteriales</taxon>
        <taxon>Weeksellaceae</taxon>
        <taxon>Profundicola</taxon>
    </lineage>
</organism>
<evidence type="ECO:0000313" key="2">
    <source>
        <dbReference type="EMBL" id="MDG4945065.1"/>
    </source>
</evidence>
<reference evidence="2" key="1">
    <citation type="submission" date="2022-07" db="EMBL/GenBank/DDBJ databases">
        <title>Description and genome-wide analysis of Profundicola chukchiensis gen. nov., sp. nov., marine bacteria isolated from bottom sediments of the Chukchi Sea.</title>
        <authorList>
            <person name="Romanenko L."/>
            <person name="Otstavnykh N."/>
            <person name="Kurilenko V."/>
            <person name="Eremeev V."/>
            <person name="Velansky P."/>
            <person name="Mikhailov V."/>
            <person name="Isaeva M."/>
        </authorList>
    </citation>
    <scope>NUCLEOTIDE SEQUENCE</scope>
    <source>
        <strain evidence="2">KMM 9713</strain>
    </source>
</reference>
<protein>
    <submittedName>
        <fullName evidence="2">Uncharacterized protein</fullName>
    </submittedName>
</protein>
<dbReference type="Proteomes" id="UP001152599">
    <property type="component" value="Unassembled WGS sequence"/>
</dbReference>
<evidence type="ECO:0000256" key="1">
    <source>
        <dbReference type="SAM" id="Phobius"/>
    </source>
</evidence>
<accession>A0A9X4MYL7</accession>
<feature type="transmembrane region" description="Helical" evidence="1">
    <location>
        <begin position="12"/>
        <end position="35"/>
    </location>
</feature>
<name>A0A9X4MYL7_9FLAO</name>
<keyword evidence="1" id="KW-1133">Transmembrane helix</keyword>
<feature type="transmembrane region" description="Helical" evidence="1">
    <location>
        <begin position="47"/>
        <end position="70"/>
    </location>
</feature>
<keyword evidence="1" id="KW-0472">Membrane</keyword>
<comment type="caution">
    <text evidence="2">The sequence shown here is derived from an EMBL/GenBank/DDBJ whole genome shotgun (WGS) entry which is preliminary data.</text>
</comment>
<sequence length="186" mass="21707">MKEKITYKLNKLNLLINIGIILLLGVFGVLFFLFPSVLVSTIFRNESLIRFIGGGIGIMSLFLLVGYINLFNKNYGLILSQDGIYNNSNLTNVGIIKWREISKIKVKELKKNKLILIFVKNNKTYYKKMKNPIVRINLWAYNQFYETSFVIEPKNIDCTFEELEKAIREGYKDYKEREEKSTSKPV</sequence>